<keyword evidence="1" id="KW-0472">Membrane</keyword>
<sequence>MIGLYVAWVYHYITPGILKDIAEALLAVFLWFLVLLGVDLHIGG</sequence>
<reference evidence="2 3" key="1">
    <citation type="submission" date="2022-06" db="EMBL/GenBank/DDBJ databases">
        <title>Sequencing the genomes of 1000 actinobacteria strains.</title>
        <authorList>
            <person name="Klenk H.-P."/>
        </authorList>
    </citation>
    <scope>NUCLEOTIDE SEQUENCE [LARGE SCALE GENOMIC DNA]</scope>
    <source>
        <strain evidence="2 3">DSM 44170</strain>
    </source>
</reference>
<proteinExistence type="predicted"/>
<evidence type="ECO:0000256" key="1">
    <source>
        <dbReference type="SAM" id="Phobius"/>
    </source>
</evidence>
<keyword evidence="3" id="KW-1185">Reference proteome</keyword>
<organism evidence="2 3">
    <name type="scientific">Nonomuraea roseoviolacea subsp. carminata</name>
    <dbReference type="NCBI Taxonomy" id="160689"/>
    <lineage>
        <taxon>Bacteria</taxon>
        <taxon>Bacillati</taxon>
        <taxon>Actinomycetota</taxon>
        <taxon>Actinomycetes</taxon>
        <taxon>Streptosporangiales</taxon>
        <taxon>Streptosporangiaceae</taxon>
        <taxon>Nonomuraea</taxon>
    </lineage>
</organism>
<dbReference type="EMBL" id="JAMZEC010000001">
    <property type="protein sequence ID" value="MCP2347392.1"/>
    <property type="molecule type" value="Genomic_DNA"/>
</dbReference>
<dbReference type="Proteomes" id="UP001320766">
    <property type="component" value="Unassembled WGS sequence"/>
</dbReference>
<comment type="caution">
    <text evidence="2">The sequence shown here is derived from an EMBL/GenBank/DDBJ whole genome shotgun (WGS) entry which is preliminary data.</text>
</comment>
<gene>
    <name evidence="2" type="ORF">HD595_003514</name>
</gene>
<keyword evidence="1" id="KW-0812">Transmembrane</keyword>
<evidence type="ECO:0000313" key="2">
    <source>
        <dbReference type="EMBL" id="MCP2347392.1"/>
    </source>
</evidence>
<accession>A0ABT1K1B2</accession>
<protein>
    <submittedName>
        <fullName evidence="2">Uncharacterized protein</fullName>
    </submittedName>
</protein>
<name>A0ABT1K1B2_9ACTN</name>
<keyword evidence="1" id="KW-1133">Transmembrane helix</keyword>
<evidence type="ECO:0000313" key="3">
    <source>
        <dbReference type="Proteomes" id="UP001320766"/>
    </source>
</evidence>
<dbReference type="RefSeq" id="WP_301309528.1">
    <property type="nucleotide sequence ID" value="NZ_BAAAVE010000004.1"/>
</dbReference>
<feature type="transmembrane region" description="Helical" evidence="1">
    <location>
        <begin position="24"/>
        <end position="42"/>
    </location>
</feature>